<dbReference type="RefSeq" id="WP_108545269.1">
    <property type="nucleotide sequence ID" value="NZ_PYJM01000004.1"/>
</dbReference>
<comment type="caution">
    <text evidence="4">The sequence shown here is derived from an EMBL/GenBank/DDBJ whole genome shotgun (WGS) entry which is preliminary data.</text>
</comment>
<accession>A0A2T6GIE7</accession>
<dbReference type="InterPro" id="IPR001509">
    <property type="entry name" value="Epimerase_deHydtase"/>
</dbReference>
<evidence type="ECO:0000256" key="2">
    <source>
        <dbReference type="ARBA" id="ARBA00007637"/>
    </source>
</evidence>
<gene>
    <name evidence="4" type="ORF">C5U62_18265</name>
</gene>
<dbReference type="Proteomes" id="UP000244178">
    <property type="component" value="Unassembled WGS sequence"/>
</dbReference>
<sequence>MSANQNILITGASGFIGKALTMTLANKKNTTISTLSLKQKNTHTATADSNTKKLESIDTVIHLAGRAHILKETNDNPLTLYRADNVEKTLELAKQAISSGVRRFIFVSSIGVNGSTTRDLPFNELSPTTPRAHYAISKLEAELGLKELLHGSPTELVVIRPPLVYAGHAPGNFERLIKLVNTGLPLPFALVNNSRSMIALENLVDFIICCIDHPQAANETFLISDGTEISTAQIIKYLAKGLNRTPRLLPIPLPLIKISANLLGVKGIYEQLFCSLIIDSSKARNKLQWQPITSPEEAICKAGKDYKSSHKKN</sequence>
<dbReference type="SUPFAM" id="SSF51735">
    <property type="entry name" value="NAD(P)-binding Rossmann-fold domains"/>
    <property type="match status" value="1"/>
</dbReference>
<dbReference type="Pfam" id="PF01370">
    <property type="entry name" value="Epimerase"/>
    <property type="match status" value="1"/>
</dbReference>
<evidence type="ECO:0000259" key="3">
    <source>
        <dbReference type="Pfam" id="PF01370"/>
    </source>
</evidence>
<reference evidence="4 5" key="1">
    <citation type="submission" date="2018-03" db="EMBL/GenBank/DDBJ databases">
        <title>Draft genome sequence of the plant growth promoting rhizobacterium Pseudomonas protegens strain BNJ-SS-45 isolated from wheat (Triticum aestivum) rhizosphere.</title>
        <authorList>
            <person name="Bajpai A."/>
            <person name="Shende K."/>
            <person name="Meena N."/>
            <person name="Upadhyayula S.R."/>
            <person name="Suravajhala P."/>
            <person name="Medicherla K.M."/>
            <person name="Johri B.N."/>
        </authorList>
    </citation>
    <scope>NUCLEOTIDE SEQUENCE [LARGE SCALE GENOMIC DNA]</scope>
    <source>
        <strain evidence="4 5">BNJ-SS-45</strain>
    </source>
</reference>
<dbReference type="InterPro" id="IPR036291">
    <property type="entry name" value="NAD(P)-bd_dom_sf"/>
</dbReference>
<organism evidence="4 5">
    <name type="scientific">Pseudomonas protegens</name>
    <dbReference type="NCBI Taxonomy" id="380021"/>
    <lineage>
        <taxon>Bacteria</taxon>
        <taxon>Pseudomonadati</taxon>
        <taxon>Pseudomonadota</taxon>
        <taxon>Gammaproteobacteria</taxon>
        <taxon>Pseudomonadales</taxon>
        <taxon>Pseudomonadaceae</taxon>
        <taxon>Pseudomonas</taxon>
    </lineage>
</organism>
<comment type="pathway">
    <text evidence="1">Bacterial outer membrane biogenesis; LPS O-antigen biosynthesis.</text>
</comment>
<dbReference type="PANTHER" id="PTHR43000">
    <property type="entry name" value="DTDP-D-GLUCOSE 4,6-DEHYDRATASE-RELATED"/>
    <property type="match status" value="1"/>
</dbReference>
<dbReference type="Gene3D" id="3.40.50.720">
    <property type="entry name" value="NAD(P)-binding Rossmann-like Domain"/>
    <property type="match status" value="1"/>
</dbReference>
<dbReference type="EMBL" id="PYJM01000004">
    <property type="protein sequence ID" value="PUA43915.1"/>
    <property type="molecule type" value="Genomic_DNA"/>
</dbReference>
<proteinExistence type="inferred from homology"/>
<evidence type="ECO:0000313" key="5">
    <source>
        <dbReference type="Proteomes" id="UP000244178"/>
    </source>
</evidence>
<feature type="domain" description="NAD-dependent epimerase/dehydratase" evidence="3">
    <location>
        <begin position="7"/>
        <end position="221"/>
    </location>
</feature>
<protein>
    <submittedName>
        <fullName evidence="4">NAD-dependent epimerase</fullName>
    </submittedName>
</protein>
<comment type="similarity">
    <text evidence="2">Belongs to the NAD(P)-dependent epimerase/dehydratase family.</text>
</comment>
<evidence type="ECO:0000313" key="4">
    <source>
        <dbReference type="EMBL" id="PUA43915.1"/>
    </source>
</evidence>
<evidence type="ECO:0000256" key="1">
    <source>
        <dbReference type="ARBA" id="ARBA00005125"/>
    </source>
</evidence>
<name>A0A2T6GIE7_9PSED</name>
<dbReference type="AlphaFoldDB" id="A0A2T6GIE7"/>